<feature type="transmembrane region" description="Helical" evidence="1">
    <location>
        <begin position="54"/>
        <end position="79"/>
    </location>
</feature>
<dbReference type="OrthoDB" id="4713342at2759"/>
<feature type="transmembrane region" description="Helical" evidence="1">
    <location>
        <begin position="221"/>
        <end position="244"/>
    </location>
</feature>
<proteinExistence type="predicted"/>
<keyword evidence="3" id="KW-1185">Reference proteome</keyword>
<name>A0A9P9AGI0_9HYPO</name>
<feature type="transmembrane region" description="Helical" evidence="1">
    <location>
        <begin position="180"/>
        <end position="201"/>
    </location>
</feature>
<feature type="transmembrane region" description="Helical" evidence="1">
    <location>
        <begin position="86"/>
        <end position="105"/>
    </location>
</feature>
<keyword evidence="1" id="KW-1133">Transmembrane helix</keyword>
<sequence length="403" mass="41718">MTPTIPPSVSSQPPASPSQTALASFSNMFSVGSVYALSMLHAELPRLLGTSQPWSFAPFTAACLGLSIGVSACASFMAISGARVTAASGTALWGSAVFGTGHFLARLNLEGILACLFLGGIGVGWTYLAVVVLVGQGFPRQPLARSAIGPLGFSSGTAACITLGSLYQFGSLSAEERGQFLKSGGILVIAIAAATMALLPVETDQSRLFSRPQSIRSNSTIFFSALLFFNALPGMMLFAALLPIASHYRVHFDDSLNVLPCAMATLTLEGFLAPALSARLGARSTFIFLFCFRGLVLISFSQSAGAAMALVALSTVLFAHGTGFSILPGLIKSQQSNATQFPHAYGQVLAAWGAAGIVGTSFVAAFASSLDDLKTASFYTGLLVLSLGAALRFMPSIGAHCLQ</sequence>
<dbReference type="SUPFAM" id="SSF103473">
    <property type="entry name" value="MFS general substrate transporter"/>
    <property type="match status" value="1"/>
</dbReference>
<evidence type="ECO:0000313" key="2">
    <source>
        <dbReference type="EMBL" id="KAH6867705.1"/>
    </source>
</evidence>
<feature type="transmembrane region" description="Helical" evidence="1">
    <location>
        <begin position="147"/>
        <end position="168"/>
    </location>
</feature>
<gene>
    <name evidence="2" type="ORF">B0T10DRAFT_596967</name>
</gene>
<organism evidence="2 3">
    <name type="scientific">Thelonectria olida</name>
    <dbReference type="NCBI Taxonomy" id="1576542"/>
    <lineage>
        <taxon>Eukaryota</taxon>
        <taxon>Fungi</taxon>
        <taxon>Dikarya</taxon>
        <taxon>Ascomycota</taxon>
        <taxon>Pezizomycotina</taxon>
        <taxon>Sordariomycetes</taxon>
        <taxon>Hypocreomycetidae</taxon>
        <taxon>Hypocreales</taxon>
        <taxon>Nectriaceae</taxon>
        <taxon>Thelonectria</taxon>
    </lineage>
</organism>
<keyword evidence="1" id="KW-0472">Membrane</keyword>
<feature type="transmembrane region" description="Helical" evidence="1">
    <location>
        <begin position="348"/>
        <end position="370"/>
    </location>
</feature>
<feature type="transmembrane region" description="Helical" evidence="1">
    <location>
        <begin position="376"/>
        <end position="394"/>
    </location>
</feature>
<evidence type="ECO:0000256" key="1">
    <source>
        <dbReference type="SAM" id="Phobius"/>
    </source>
</evidence>
<dbReference type="Proteomes" id="UP000777438">
    <property type="component" value="Unassembled WGS sequence"/>
</dbReference>
<evidence type="ECO:0000313" key="3">
    <source>
        <dbReference type="Proteomes" id="UP000777438"/>
    </source>
</evidence>
<dbReference type="InterPro" id="IPR036259">
    <property type="entry name" value="MFS_trans_sf"/>
</dbReference>
<accession>A0A9P9AGI0</accession>
<feature type="transmembrane region" description="Helical" evidence="1">
    <location>
        <begin position="111"/>
        <end position="135"/>
    </location>
</feature>
<dbReference type="EMBL" id="JAGPYM010000092">
    <property type="protein sequence ID" value="KAH6867705.1"/>
    <property type="molecule type" value="Genomic_DNA"/>
</dbReference>
<keyword evidence="1" id="KW-0812">Transmembrane</keyword>
<dbReference type="AlphaFoldDB" id="A0A9P9AGI0"/>
<protein>
    <recommendedName>
        <fullName evidence="4">MFS transporter</fullName>
    </recommendedName>
</protein>
<evidence type="ECO:0008006" key="4">
    <source>
        <dbReference type="Google" id="ProtNLM"/>
    </source>
</evidence>
<feature type="transmembrane region" description="Helical" evidence="1">
    <location>
        <begin position="256"/>
        <end position="273"/>
    </location>
</feature>
<comment type="caution">
    <text evidence="2">The sequence shown here is derived from an EMBL/GenBank/DDBJ whole genome shotgun (WGS) entry which is preliminary data.</text>
</comment>
<reference evidence="2 3" key="1">
    <citation type="journal article" date="2021" name="Nat. Commun.">
        <title>Genetic determinants of endophytism in the Arabidopsis root mycobiome.</title>
        <authorList>
            <person name="Mesny F."/>
            <person name="Miyauchi S."/>
            <person name="Thiergart T."/>
            <person name="Pickel B."/>
            <person name="Atanasova L."/>
            <person name="Karlsson M."/>
            <person name="Huettel B."/>
            <person name="Barry K.W."/>
            <person name="Haridas S."/>
            <person name="Chen C."/>
            <person name="Bauer D."/>
            <person name="Andreopoulos W."/>
            <person name="Pangilinan J."/>
            <person name="LaButti K."/>
            <person name="Riley R."/>
            <person name="Lipzen A."/>
            <person name="Clum A."/>
            <person name="Drula E."/>
            <person name="Henrissat B."/>
            <person name="Kohler A."/>
            <person name="Grigoriev I.V."/>
            <person name="Martin F.M."/>
            <person name="Hacquard S."/>
        </authorList>
    </citation>
    <scope>NUCLEOTIDE SEQUENCE [LARGE SCALE GENOMIC DNA]</scope>
    <source>
        <strain evidence="2 3">MPI-CAGE-CH-0241</strain>
    </source>
</reference>